<evidence type="ECO:0000313" key="2">
    <source>
        <dbReference type="EMBL" id="KAL0185631.1"/>
    </source>
</evidence>
<dbReference type="AlphaFoldDB" id="A0ABD0QI04"/>
<gene>
    <name evidence="2" type="ORF">M9458_017301</name>
</gene>
<evidence type="ECO:0000313" key="3">
    <source>
        <dbReference type="Proteomes" id="UP001529510"/>
    </source>
</evidence>
<feature type="region of interest" description="Disordered" evidence="1">
    <location>
        <begin position="1"/>
        <end position="85"/>
    </location>
</feature>
<feature type="non-terminal residue" evidence="2">
    <location>
        <position position="85"/>
    </location>
</feature>
<feature type="compositionally biased region" description="Polar residues" evidence="1">
    <location>
        <begin position="70"/>
        <end position="85"/>
    </location>
</feature>
<sequence length="85" mass="8661">REAGGQSVSGCAGGGVRGRRFAAGLGGRQSRPSAHAAGHRTAAAEDPETHGAAAHRAGGPRRECGRIPQAGQQCQRQTAEQPHQT</sequence>
<evidence type="ECO:0000256" key="1">
    <source>
        <dbReference type="SAM" id="MobiDB-lite"/>
    </source>
</evidence>
<proteinExistence type="predicted"/>
<accession>A0ABD0QI04</accession>
<reference evidence="2 3" key="1">
    <citation type="submission" date="2024-05" db="EMBL/GenBank/DDBJ databases">
        <title>Genome sequencing and assembly of Indian major carp, Cirrhinus mrigala (Hamilton, 1822).</title>
        <authorList>
            <person name="Mohindra V."/>
            <person name="Chowdhury L.M."/>
            <person name="Lal K."/>
            <person name="Jena J.K."/>
        </authorList>
    </citation>
    <scope>NUCLEOTIDE SEQUENCE [LARGE SCALE GENOMIC DNA]</scope>
    <source>
        <strain evidence="2">CM1030</strain>
        <tissue evidence="2">Blood</tissue>
    </source>
</reference>
<organism evidence="2 3">
    <name type="scientific">Cirrhinus mrigala</name>
    <name type="common">Mrigala</name>
    <dbReference type="NCBI Taxonomy" id="683832"/>
    <lineage>
        <taxon>Eukaryota</taxon>
        <taxon>Metazoa</taxon>
        <taxon>Chordata</taxon>
        <taxon>Craniata</taxon>
        <taxon>Vertebrata</taxon>
        <taxon>Euteleostomi</taxon>
        <taxon>Actinopterygii</taxon>
        <taxon>Neopterygii</taxon>
        <taxon>Teleostei</taxon>
        <taxon>Ostariophysi</taxon>
        <taxon>Cypriniformes</taxon>
        <taxon>Cyprinidae</taxon>
        <taxon>Labeoninae</taxon>
        <taxon>Labeonini</taxon>
        <taxon>Cirrhinus</taxon>
    </lineage>
</organism>
<keyword evidence="3" id="KW-1185">Reference proteome</keyword>
<dbReference type="EMBL" id="JAMKFB020000008">
    <property type="protein sequence ID" value="KAL0185631.1"/>
    <property type="molecule type" value="Genomic_DNA"/>
</dbReference>
<feature type="non-terminal residue" evidence="2">
    <location>
        <position position="1"/>
    </location>
</feature>
<feature type="compositionally biased region" description="Low complexity" evidence="1">
    <location>
        <begin position="1"/>
        <end position="10"/>
    </location>
</feature>
<name>A0ABD0QI04_CIRMR</name>
<comment type="caution">
    <text evidence="2">The sequence shown here is derived from an EMBL/GenBank/DDBJ whole genome shotgun (WGS) entry which is preliminary data.</text>
</comment>
<protein>
    <submittedName>
        <fullName evidence="2">Uncharacterized protein</fullName>
    </submittedName>
</protein>
<dbReference type="Proteomes" id="UP001529510">
    <property type="component" value="Unassembled WGS sequence"/>
</dbReference>